<dbReference type="SUPFAM" id="SSF53850">
    <property type="entry name" value="Periplasmic binding protein-like II"/>
    <property type="match status" value="1"/>
</dbReference>
<dbReference type="PANTHER" id="PTHR30570:SF1">
    <property type="entry name" value="PHOSPHATE-BINDING PROTEIN PSTS"/>
    <property type="match status" value="1"/>
</dbReference>
<dbReference type="AlphaFoldDB" id="A0A951QMR3"/>
<organism evidence="1 2">
    <name type="scientific">Cyanomargarita calcarea GSE-NOS-MK-12-04C</name>
    <dbReference type="NCBI Taxonomy" id="2839659"/>
    <lineage>
        <taxon>Bacteria</taxon>
        <taxon>Bacillati</taxon>
        <taxon>Cyanobacteriota</taxon>
        <taxon>Cyanophyceae</taxon>
        <taxon>Nostocales</taxon>
        <taxon>Cyanomargaritaceae</taxon>
        <taxon>Cyanomargarita</taxon>
    </lineage>
</organism>
<sequence>MIFYKYSYVHFFTGKITNWQEIGGPNLKIKPFKIKRQQYADLVIDQNQQRIFKNPYGANVQEIARPTEVMNAVAKTPGSISYITFSEIKNQKNIKAQTRILPIAEQLGFPYVSPCEDEECKTYNKNVLTTYPKKLIGRIYVIAKDDKSEYHKKIGVAYANMLLSDEGQKLVKEAGFVPLRVLSDSN</sequence>
<dbReference type="Gene3D" id="3.40.190.10">
    <property type="entry name" value="Periplasmic binding protein-like II"/>
    <property type="match status" value="2"/>
</dbReference>
<dbReference type="EMBL" id="JAHHGZ010000019">
    <property type="protein sequence ID" value="MBW4669259.1"/>
    <property type="molecule type" value="Genomic_DNA"/>
</dbReference>
<dbReference type="Proteomes" id="UP000729701">
    <property type="component" value="Unassembled WGS sequence"/>
</dbReference>
<reference evidence="1" key="2">
    <citation type="journal article" date="2022" name="Microbiol. Resour. Announc.">
        <title>Metagenome Sequencing to Explore Phylogenomics of Terrestrial Cyanobacteria.</title>
        <authorList>
            <person name="Ward R.D."/>
            <person name="Stajich J.E."/>
            <person name="Johansen J.R."/>
            <person name="Huntemann M."/>
            <person name="Clum A."/>
            <person name="Foster B."/>
            <person name="Foster B."/>
            <person name="Roux S."/>
            <person name="Palaniappan K."/>
            <person name="Varghese N."/>
            <person name="Mukherjee S."/>
            <person name="Reddy T.B.K."/>
            <person name="Daum C."/>
            <person name="Copeland A."/>
            <person name="Chen I.A."/>
            <person name="Ivanova N.N."/>
            <person name="Kyrpides N.C."/>
            <person name="Shapiro N."/>
            <person name="Eloe-Fadrosh E.A."/>
            <person name="Pietrasiak N."/>
        </authorList>
    </citation>
    <scope>NUCLEOTIDE SEQUENCE</scope>
    <source>
        <strain evidence="1">GSE-NOS-MK-12-04C</strain>
    </source>
</reference>
<evidence type="ECO:0008006" key="3">
    <source>
        <dbReference type="Google" id="ProtNLM"/>
    </source>
</evidence>
<name>A0A951QMR3_9CYAN</name>
<proteinExistence type="predicted"/>
<dbReference type="PANTHER" id="PTHR30570">
    <property type="entry name" value="PERIPLASMIC PHOSPHATE BINDING COMPONENT OF PHOSPHATE ABC TRANSPORTER"/>
    <property type="match status" value="1"/>
</dbReference>
<comment type="caution">
    <text evidence="1">The sequence shown here is derived from an EMBL/GenBank/DDBJ whole genome shotgun (WGS) entry which is preliminary data.</text>
</comment>
<reference evidence="1" key="1">
    <citation type="submission" date="2021-05" db="EMBL/GenBank/DDBJ databases">
        <authorList>
            <person name="Pietrasiak N."/>
            <person name="Ward R."/>
            <person name="Stajich J.E."/>
            <person name="Kurbessoian T."/>
        </authorList>
    </citation>
    <scope>NUCLEOTIDE SEQUENCE</scope>
    <source>
        <strain evidence="1">GSE-NOS-MK-12-04C</strain>
    </source>
</reference>
<evidence type="ECO:0000313" key="1">
    <source>
        <dbReference type="EMBL" id="MBW4669259.1"/>
    </source>
</evidence>
<evidence type="ECO:0000313" key="2">
    <source>
        <dbReference type="Proteomes" id="UP000729701"/>
    </source>
</evidence>
<dbReference type="InterPro" id="IPR050811">
    <property type="entry name" value="Phosphate_ABC_transporter"/>
</dbReference>
<protein>
    <recommendedName>
        <fullName evidence="3">PBP domain-containing protein</fullName>
    </recommendedName>
</protein>
<gene>
    <name evidence="1" type="ORF">KME60_18015</name>
</gene>
<accession>A0A951QMR3</accession>